<dbReference type="FunFam" id="3.40.50.12780:FF:000013">
    <property type="entry name" value="Long-chain-fatty-acid--AMP ligase FadD32"/>
    <property type="match status" value="1"/>
</dbReference>
<accession>A0AAW9KVT3</accession>
<evidence type="ECO:0000256" key="3">
    <source>
        <dbReference type="ARBA" id="ARBA00023098"/>
    </source>
</evidence>
<reference evidence="5 6" key="1">
    <citation type="submission" date="2023-06" db="EMBL/GenBank/DDBJ databases">
        <title>Actinomyces orist ORNL 0101 HMT-893 genome.</title>
        <authorList>
            <person name="Johnston C.D."/>
            <person name="Chen T."/>
            <person name="Dewhirst F.E."/>
        </authorList>
    </citation>
    <scope>NUCLEOTIDE SEQUENCE [LARGE SCALE GENOMIC DNA]</scope>
    <source>
        <strain evidence="5 6">ORNL 0101</strain>
    </source>
</reference>
<dbReference type="SUPFAM" id="SSF56801">
    <property type="entry name" value="Acetyl-CoA synthetase-like"/>
    <property type="match status" value="1"/>
</dbReference>
<dbReference type="RefSeq" id="WP_322911422.1">
    <property type="nucleotide sequence ID" value="NZ_JAXBCZ010000001.1"/>
</dbReference>
<proteinExistence type="inferred from homology"/>
<evidence type="ECO:0000256" key="2">
    <source>
        <dbReference type="ARBA" id="ARBA00022832"/>
    </source>
</evidence>
<sequence>MSEVEASVNGLMGVLRWRAQTEGDRDVFRWLSAFGEVEDSETFRGLYEKAQTVSVTLGAISDSGTIAVAVRRSLWFQRVFAGCLLAGRVVVPLPPIMEASGYSVSERFVAILLHCLPKILVVSECDKGLALRLLQEHGLSADCRVVAAEELVTGTTSNERYVPNDLDSVAYLQYSSGTTGSPKAIEISHRNLVANMRAVRQYAELFSDAVGVSWLPMEHDMGLVAGMMIAIYSGCLVYGMRPDDFAKHPDRWMKWMSERRATHSIAPNFAYGIAAARCGEQLAASLDLSHLRVVLCGAEPIDSMTLETFGARFARSGLRQTALFPCYGLAEATLFVTGGPVGAGVRKIAVDCDKLAEGELVESASEGATEVVSSGAVEAGSIVRIARFEEDGQGVALDEGSIGEICVAGESVSRGYWGDRVSTLNTFGWEIEGDHERYLRTGDIGAVKDGQLYVTGRIKDMMIVRGKNYFPDDIEKSLRRDLPILRGRRFVVFQNAEDLICCFVEEVIETDVSVDVSGLARDGDDEVGSMLRSGIERSVAQRYGLHVADVRVIPAGSLPTTVSGKVVRTGLEDLISRLDIGENDE</sequence>
<dbReference type="InterPro" id="IPR000873">
    <property type="entry name" value="AMP-dep_synth/lig_dom"/>
</dbReference>
<evidence type="ECO:0000256" key="1">
    <source>
        <dbReference type="ARBA" id="ARBA00006432"/>
    </source>
</evidence>
<dbReference type="PANTHER" id="PTHR22754">
    <property type="entry name" value="DISCO-INTERACTING PROTEIN 2 DIP2 -RELATED"/>
    <property type="match status" value="1"/>
</dbReference>
<feature type="domain" description="AMP-dependent synthetase/ligase" evidence="4">
    <location>
        <begin position="16"/>
        <end position="417"/>
    </location>
</feature>
<dbReference type="GO" id="GO:0071766">
    <property type="term" value="P:Actinobacterium-type cell wall biogenesis"/>
    <property type="evidence" value="ECO:0007669"/>
    <property type="project" value="UniProtKB-ARBA"/>
</dbReference>
<organism evidence="5 6">
    <name type="scientific">Actinomyces oris</name>
    <dbReference type="NCBI Taxonomy" id="544580"/>
    <lineage>
        <taxon>Bacteria</taxon>
        <taxon>Bacillati</taxon>
        <taxon>Actinomycetota</taxon>
        <taxon>Actinomycetes</taxon>
        <taxon>Actinomycetales</taxon>
        <taxon>Actinomycetaceae</taxon>
        <taxon>Actinomyces</taxon>
    </lineage>
</organism>
<dbReference type="EMBL" id="JAXBCZ010000001">
    <property type="protein sequence ID" value="MEA1303744.1"/>
    <property type="molecule type" value="Genomic_DNA"/>
</dbReference>
<dbReference type="Proteomes" id="UP001289581">
    <property type="component" value="Unassembled WGS sequence"/>
</dbReference>
<dbReference type="GO" id="GO:0006633">
    <property type="term" value="P:fatty acid biosynthetic process"/>
    <property type="evidence" value="ECO:0007669"/>
    <property type="project" value="TreeGrafter"/>
</dbReference>
<keyword evidence="6" id="KW-1185">Reference proteome</keyword>
<dbReference type="InterPro" id="IPR045851">
    <property type="entry name" value="AMP-bd_C_sf"/>
</dbReference>
<dbReference type="Gene3D" id="3.40.50.12780">
    <property type="entry name" value="N-terminal domain of ligase-like"/>
    <property type="match status" value="1"/>
</dbReference>
<dbReference type="PROSITE" id="PS00455">
    <property type="entry name" value="AMP_BINDING"/>
    <property type="match status" value="1"/>
</dbReference>
<dbReference type="GO" id="GO:0005886">
    <property type="term" value="C:plasma membrane"/>
    <property type="evidence" value="ECO:0007669"/>
    <property type="project" value="TreeGrafter"/>
</dbReference>
<keyword evidence="3" id="KW-0443">Lipid metabolism</keyword>
<keyword evidence="2" id="KW-0276">Fatty acid metabolism</keyword>
<evidence type="ECO:0000313" key="6">
    <source>
        <dbReference type="Proteomes" id="UP001289581"/>
    </source>
</evidence>
<dbReference type="PANTHER" id="PTHR22754:SF32">
    <property type="entry name" value="DISCO-INTERACTING PROTEIN 2"/>
    <property type="match status" value="1"/>
</dbReference>
<gene>
    <name evidence="5" type="ORF">QU665_01370</name>
</gene>
<comment type="similarity">
    <text evidence="1">Belongs to the ATP-dependent AMP-binding enzyme family.</text>
</comment>
<dbReference type="InterPro" id="IPR042099">
    <property type="entry name" value="ANL_N_sf"/>
</dbReference>
<protein>
    <submittedName>
        <fullName evidence="5">AMP-binding protein</fullName>
    </submittedName>
</protein>
<dbReference type="AlphaFoldDB" id="A0AAW9KVT3"/>
<dbReference type="GO" id="GO:0070566">
    <property type="term" value="F:adenylyltransferase activity"/>
    <property type="evidence" value="ECO:0007669"/>
    <property type="project" value="TreeGrafter"/>
</dbReference>
<dbReference type="InterPro" id="IPR020845">
    <property type="entry name" value="AMP-binding_CS"/>
</dbReference>
<dbReference type="Pfam" id="PF00501">
    <property type="entry name" value="AMP-binding"/>
    <property type="match status" value="1"/>
</dbReference>
<name>A0AAW9KVT3_9ACTO</name>
<evidence type="ECO:0000259" key="4">
    <source>
        <dbReference type="Pfam" id="PF00501"/>
    </source>
</evidence>
<comment type="caution">
    <text evidence="5">The sequence shown here is derived from an EMBL/GenBank/DDBJ whole genome shotgun (WGS) entry which is preliminary data.</text>
</comment>
<evidence type="ECO:0000313" key="5">
    <source>
        <dbReference type="EMBL" id="MEA1303744.1"/>
    </source>
</evidence>
<dbReference type="Gene3D" id="3.30.300.30">
    <property type="match status" value="1"/>
</dbReference>